<keyword evidence="4" id="KW-0479">Metal-binding</keyword>
<dbReference type="InterPro" id="IPR036264">
    <property type="entry name" value="Bact_exopeptidase_dim_dom"/>
</dbReference>
<evidence type="ECO:0000256" key="2">
    <source>
        <dbReference type="ARBA" id="ARBA00006247"/>
    </source>
</evidence>
<evidence type="ECO:0000256" key="4">
    <source>
        <dbReference type="ARBA" id="ARBA00022723"/>
    </source>
</evidence>
<evidence type="ECO:0000256" key="8">
    <source>
        <dbReference type="ARBA" id="ARBA00023049"/>
    </source>
</evidence>
<dbReference type="EC" id="3.4.13.-" evidence="9"/>
<name>A0A3N4H0D3_9LACT</name>
<keyword evidence="10" id="KW-1185">Reference proteome</keyword>
<dbReference type="GO" id="GO:0008777">
    <property type="term" value="F:acetylornithine deacetylase activity"/>
    <property type="evidence" value="ECO:0007669"/>
    <property type="project" value="TreeGrafter"/>
</dbReference>
<evidence type="ECO:0000256" key="1">
    <source>
        <dbReference type="ARBA" id="ARBA00001947"/>
    </source>
</evidence>
<dbReference type="AlphaFoldDB" id="A0A3N4H0D3"/>
<dbReference type="GO" id="GO:0006508">
    <property type="term" value="P:proteolysis"/>
    <property type="evidence" value="ECO:0007669"/>
    <property type="project" value="UniProtKB-KW"/>
</dbReference>
<evidence type="ECO:0000256" key="7">
    <source>
        <dbReference type="ARBA" id="ARBA00022997"/>
    </source>
</evidence>
<dbReference type="GO" id="GO:0008237">
    <property type="term" value="F:metallopeptidase activity"/>
    <property type="evidence" value="ECO:0007669"/>
    <property type="project" value="UniProtKB-KW"/>
</dbReference>
<keyword evidence="3" id="KW-0645">Protease</keyword>
<keyword evidence="8" id="KW-0482">Metalloprotease</keyword>
<comment type="caution">
    <text evidence="9">The sequence shown here is derived from an EMBL/GenBank/DDBJ whole genome shotgun (WGS) entry which is preliminary data.</text>
</comment>
<dbReference type="Gene3D" id="3.30.70.360">
    <property type="match status" value="2"/>
</dbReference>
<dbReference type="SUPFAM" id="SSF55031">
    <property type="entry name" value="Bacterial exopeptidase dimerisation domain"/>
    <property type="match status" value="1"/>
</dbReference>
<evidence type="ECO:0000313" key="10">
    <source>
        <dbReference type="Proteomes" id="UP000273977"/>
    </source>
</evidence>
<reference evidence="9 10" key="1">
    <citation type="submission" date="2018-11" db="EMBL/GenBank/DDBJ databases">
        <title>Aerococcus sp. SJQ22, whole genome shotgun sequence.</title>
        <authorList>
            <person name="Sun L."/>
            <person name="Gao X."/>
            <person name="Chen W."/>
            <person name="Huang K."/>
        </authorList>
    </citation>
    <scope>NUCLEOTIDE SEQUENCE [LARGE SCALE GENOMIC DNA]</scope>
    <source>
        <strain evidence="9 10">SJQ22</strain>
    </source>
</reference>
<dbReference type="GO" id="GO:0006526">
    <property type="term" value="P:L-arginine biosynthetic process"/>
    <property type="evidence" value="ECO:0007669"/>
    <property type="project" value="TreeGrafter"/>
</dbReference>
<comment type="cofactor">
    <cofactor evidence="1">
        <name>Zn(2+)</name>
        <dbReference type="ChEBI" id="CHEBI:29105"/>
    </cofactor>
</comment>
<dbReference type="GO" id="GO:0008270">
    <property type="term" value="F:zinc ion binding"/>
    <property type="evidence" value="ECO:0007669"/>
    <property type="project" value="InterPro"/>
</dbReference>
<protein>
    <submittedName>
        <fullName evidence="9">Sapep family Mn(2+)-dependent dipeptidase</fullName>
        <ecNumber evidence="9">3.4.13.-</ecNumber>
    </submittedName>
</protein>
<dbReference type="Gene3D" id="3.40.630.10">
    <property type="entry name" value="Zn peptidases"/>
    <property type="match status" value="1"/>
</dbReference>
<dbReference type="InterPro" id="IPR010964">
    <property type="entry name" value="M20A_pepV-rel"/>
</dbReference>
<evidence type="ECO:0000313" key="9">
    <source>
        <dbReference type="EMBL" id="RPA58674.1"/>
    </source>
</evidence>
<gene>
    <name evidence="9" type="ORF">EF384_07220</name>
</gene>
<organism evidence="9 10">
    <name type="scientific">Aerococcus agrisoli</name>
    <dbReference type="NCBI Taxonomy" id="2487350"/>
    <lineage>
        <taxon>Bacteria</taxon>
        <taxon>Bacillati</taxon>
        <taxon>Bacillota</taxon>
        <taxon>Bacilli</taxon>
        <taxon>Lactobacillales</taxon>
        <taxon>Aerococcaceae</taxon>
        <taxon>Aerococcus</taxon>
    </lineage>
</organism>
<comment type="similarity">
    <text evidence="2">Belongs to the peptidase M20A family.</text>
</comment>
<keyword evidence="5 9" id="KW-0378">Hydrolase</keyword>
<dbReference type="InterPro" id="IPR050072">
    <property type="entry name" value="Peptidase_M20A"/>
</dbReference>
<evidence type="ECO:0000256" key="6">
    <source>
        <dbReference type="ARBA" id="ARBA00022833"/>
    </source>
</evidence>
<dbReference type="SUPFAM" id="SSF53187">
    <property type="entry name" value="Zn-dependent exopeptidases"/>
    <property type="match status" value="1"/>
</dbReference>
<dbReference type="PANTHER" id="PTHR43808">
    <property type="entry name" value="ACETYLORNITHINE DEACETYLASE"/>
    <property type="match status" value="1"/>
</dbReference>
<evidence type="ECO:0000256" key="3">
    <source>
        <dbReference type="ARBA" id="ARBA00022670"/>
    </source>
</evidence>
<evidence type="ECO:0000256" key="5">
    <source>
        <dbReference type="ARBA" id="ARBA00022801"/>
    </source>
</evidence>
<dbReference type="PANTHER" id="PTHR43808:SF31">
    <property type="entry name" value="N-ACETYL-L-CITRULLINE DEACETYLASE"/>
    <property type="match status" value="1"/>
</dbReference>
<keyword evidence="6" id="KW-0862">Zinc</keyword>
<dbReference type="EMBL" id="RKMG01000023">
    <property type="protein sequence ID" value="RPA58674.1"/>
    <property type="molecule type" value="Genomic_DNA"/>
</dbReference>
<accession>A0A3N4H0D3</accession>
<proteinExistence type="inferred from homology"/>
<dbReference type="RefSeq" id="WP_123780686.1">
    <property type="nucleotide sequence ID" value="NZ_RKMG01000023.1"/>
</dbReference>
<dbReference type="Pfam" id="PF01546">
    <property type="entry name" value="Peptidase_M20"/>
    <property type="match status" value="1"/>
</dbReference>
<dbReference type="Proteomes" id="UP000273977">
    <property type="component" value="Unassembled WGS sequence"/>
</dbReference>
<keyword evidence="7 9" id="KW-0224">Dipeptidase</keyword>
<dbReference type="GO" id="GO:0016805">
    <property type="term" value="F:dipeptidase activity"/>
    <property type="evidence" value="ECO:0007669"/>
    <property type="project" value="UniProtKB-KW"/>
</dbReference>
<dbReference type="InterPro" id="IPR002933">
    <property type="entry name" value="Peptidase_M20"/>
</dbReference>
<dbReference type="OrthoDB" id="9761532at2"/>
<sequence length="459" mass="50554">MYEQIDYSKYIPQMIEDIQNLVRIPSIRDDQAATPEAPYGPQVREALDFMHDIAVRDGLKVGDAYPYAVYMQGQNNAAGARIDVVSHVDVVPVGTLSNWTYEPFGAEIDGDRMYGRGTSDMKRNAIISYYAARILHDYQIPTKNTIRIVIGSDEESDMSDIQHYVAKEGAPDFAITPDGTFPLQIGEKGATTWEYSGYVTDTIVESVHGGAGSNVVPSEAQFVLTAAYNSELDTYAAGKNWAIEVTEKEGKTYLTVFGISAHASTPEAGDSAITRGFELIATVYGDAFAQRYVDLFRDYYGSGFDIAREHEVMGPLTVNQGVFDKEADGSIAFTIDIRYPENITEPELSAAFTKAFPALTAVKPFDTPPILSDVTLPANQLLLKTFEDHYPDHSLEPIISGGVSYSKVMPNCVSFGMNFQDDVHVAHQANEYIELATLTDLLQLFTDAFIRLGQADTLK</sequence>
<dbReference type="NCBIfam" id="TIGR01887">
    <property type="entry name" value="dipeptidaselike"/>
    <property type="match status" value="1"/>
</dbReference>